<keyword evidence="2" id="KW-0808">Transferase</keyword>
<dbReference type="PANTHER" id="PTHR11877:SF99">
    <property type="entry name" value="1,3,6,8-TETRAHYDROXYNAPHTHALENE SYNTHASE"/>
    <property type="match status" value="1"/>
</dbReference>
<evidence type="ECO:0000256" key="1">
    <source>
        <dbReference type="ARBA" id="ARBA00005531"/>
    </source>
</evidence>
<evidence type="ECO:0000256" key="4">
    <source>
        <dbReference type="PIRSR" id="PIRSR000451-1"/>
    </source>
</evidence>
<dbReference type="Gene3D" id="3.40.47.10">
    <property type="match status" value="2"/>
</dbReference>
<dbReference type="InterPro" id="IPR012328">
    <property type="entry name" value="Chalcone/stilbene_synt_C"/>
</dbReference>
<protein>
    <submittedName>
        <fullName evidence="7">Type III polyketide synthase</fullName>
    </submittedName>
</protein>
<dbReference type="Pfam" id="PF00195">
    <property type="entry name" value="Chal_sti_synt_N"/>
    <property type="match status" value="1"/>
</dbReference>
<dbReference type="GO" id="GO:0030639">
    <property type="term" value="P:polyketide biosynthetic process"/>
    <property type="evidence" value="ECO:0007669"/>
    <property type="project" value="TreeGrafter"/>
</dbReference>
<dbReference type="Proteomes" id="UP000216207">
    <property type="component" value="Unassembled WGS sequence"/>
</dbReference>
<feature type="active site" description="Acyl-thioester intermediate" evidence="4">
    <location>
        <position position="144"/>
    </location>
</feature>
<accession>A0A268NY01</accession>
<evidence type="ECO:0000259" key="5">
    <source>
        <dbReference type="Pfam" id="PF00195"/>
    </source>
</evidence>
<comment type="caution">
    <text evidence="7">The sequence shown here is derived from an EMBL/GenBank/DDBJ whole genome shotgun (WGS) entry which is preliminary data.</text>
</comment>
<evidence type="ECO:0000256" key="2">
    <source>
        <dbReference type="ARBA" id="ARBA00022679"/>
    </source>
</evidence>
<organism evidence="7 8">
    <name type="scientific">Shouchella clausii</name>
    <name type="common">Alkalihalobacillus clausii</name>
    <dbReference type="NCBI Taxonomy" id="79880"/>
    <lineage>
        <taxon>Bacteria</taxon>
        <taxon>Bacillati</taxon>
        <taxon>Bacillota</taxon>
        <taxon>Bacilli</taxon>
        <taxon>Bacillales</taxon>
        <taxon>Bacillaceae</taxon>
        <taxon>Shouchella</taxon>
    </lineage>
</organism>
<feature type="domain" description="Chalcone/stilbene synthase C-terminal" evidence="6">
    <location>
        <begin position="224"/>
        <end position="359"/>
    </location>
</feature>
<dbReference type="InterPro" id="IPR001099">
    <property type="entry name" value="Chalcone/stilbene_synt_N"/>
</dbReference>
<evidence type="ECO:0000313" key="7">
    <source>
        <dbReference type="EMBL" id="PAE87895.1"/>
    </source>
</evidence>
<dbReference type="InterPro" id="IPR016039">
    <property type="entry name" value="Thiolase-like"/>
</dbReference>
<sequence>MPTILSVSTYDPPHPIKQEQTVEFARELFAESFSDIERLLNVFANGEIEKRHFSVPLEWFQTSHRLGERNDLFIEKATDYSVEAVKSCLANGHFVSRTIAPEEIDAIIFVSSSGMATPSIDARIMNKLPFRPETKRLPIWGLGCAGGAAGLSRAYDYCLAHPETAVLVVCAELCGLTFQKEDQSKSNLIGTSLFADGVACALVAGQASPLLADAAQAYRPVIRATQSVLMPDSEDVMGWDVRDNGLNVIFSRHIPTLVAQWLKPNVEELLRQEGKEIGEINAFIAHPGGKKVLEAYEKALGFPEEMTMLSRKVLKEHGNMSSPTVLYVLKESMEETHKHGDVGLVAALGPGFCSEMLVLEWAGGLH</sequence>
<evidence type="ECO:0000313" key="8">
    <source>
        <dbReference type="Proteomes" id="UP000216207"/>
    </source>
</evidence>
<comment type="similarity">
    <text evidence="1">Belongs to the thiolase-like superfamily. Chalcone/stilbene synthases family.</text>
</comment>
<dbReference type="SUPFAM" id="SSF53901">
    <property type="entry name" value="Thiolase-like"/>
    <property type="match status" value="1"/>
</dbReference>
<dbReference type="EMBL" id="NPCC01000026">
    <property type="protein sequence ID" value="PAE87895.1"/>
    <property type="molecule type" value="Genomic_DNA"/>
</dbReference>
<dbReference type="Pfam" id="PF02797">
    <property type="entry name" value="Chal_sti_synt_C"/>
    <property type="match status" value="1"/>
</dbReference>
<dbReference type="AlphaFoldDB" id="A0A268NY01"/>
<dbReference type="CDD" id="cd00831">
    <property type="entry name" value="CHS_like"/>
    <property type="match status" value="1"/>
</dbReference>
<dbReference type="GO" id="GO:0016747">
    <property type="term" value="F:acyltransferase activity, transferring groups other than amino-acyl groups"/>
    <property type="evidence" value="ECO:0007669"/>
    <property type="project" value="InterPro"/>
</dbReference>
<feature type="domain" description="Chalcone/stilbene synthase N-terminal" evidence="5">
    <location>
        <begin position="3"/>
        <end position="204"/>
    </location>
</feature>
<dbReference type="RefSeq" id="WP_095326935.1">
    <property type="nucleotide sequence ID" value="NZ_NPCC01000026.1"/>
</dbReference>
<dbReference type="PANTHER" id="PTHR11877">
    <property type="entry name" value="HYDROXYMETHYLGLUTARYL-COA SYNTHASE"/>
    <property type="match status" value="1"/>
</dbReference>
<evidence type="ECO:0000259" key="6">
    <source>
        <dbReference type="Pfam" id="PF02797"/>
    </source>
</evidence>
<name>A0A268NY01_SHOCL</name>
<reference evidence="7 8" key="1">
    <citation type="submission" date="2017-07" db="EMBL/GenBank/DDBJ databases">
        <title>Isolation and whole genome analysis of endospore-forming bacteria from heroin.</title>
        <authorList>
            <person name="Kalinowski J."/>
            <person name="Ahrens B."/>
            <person name="Al-Dilaimi A."/>
            <person name="Winkler A."/>
            <person name="Wibberg D."/>
            <person name="Schleenbecker U."/>
            <person name="Ruckert C."/>
            <person name="Wolfel R."/>
            <person name="Grass G."/>
        </authorList>
    </citation>
    <scope>NUCLEOTIDE SEQUENCE [LARGE SCALE GENOMIC DNA]</scope>
    <source>
        <strain evidence="7 8">7539</strain>
    </source>
</reference>
<dbReference type="InterPro" id="IPR011141">
    <property type="entry name" value="Polyketide_synthase_type-III"/>
</dbReference>
<evidence type="ECO:0000256" key="3">
    <source>
        <dbReference type="ARBA" id="ARBA00023315"/>
    </source>
</evidence>
<dbReference type="PIRSF" id="PIRSF000451">
    <property type="entry name" value="PKS_III"/>
    <property type="match status" value="1"/>
</dbReference>
<keyword evidence="3" id="KW-0012">Acyltransferase</keyword>
<gene>
    <name evidence="7" type="ORF">CHH72_16045</name>
</gene>
<proteinExistence type="inferred from homology"/>